<dbReference type="Gene3D" id="1.10.8.50">
    <property type="match status" value="1"/>
</dbReference>
<evidence type="ECO:0000256" key="4">
    <source>
        <dbReference type="ARBA" id="ARBA00022801"/>
    </source>
</evidence>
<keyword evidence="3" id="KW-0227">DNA damage</keyword>
<evidence type="ECO:0000256" key="1">
    <source>
        <dbReference type="ARBA" id="ARBA00001668"/>
    </source>
</evidence>
<feature type="compositionally biased region" description="Basic and acidic residues" evidence="10">
    <location>
        <begin position="317"/>
        <end position="334"/>
    </location>
</feature>
<feature type="region of interest" description="Disordered" evidence="10">
    <location>
        <begin position="286"/>
        <end position="370"/>
    </location>
</feature>
<keyword evidence="9" id="KW-0326">Glycosidase</keyword>
<feature type="compositionally biased region" description="Basic residues" evidence="10">
    <location>
        <begin position="360"/>
        <end position="370"/>
    </location>
</feature>
<dbReference type="SMART" id="SM00898">
    <property type="entry name" value="Fapy_DNA_glyco"/>
    <property type="match status" value="1"/>
</dbReference>
<keyword evidence="8" id="KW-0511">Multifunctional enzyme</keyword>
<keyword evidence="6" id="KW-0234">DNA repair</keyword>
<dbReference type="InterPro" id="IPR015886">
    <property type="entry name" value="H2TH_FPG"/>
</dbReference>
<dbReference type="InterPro" id="IPR012319">
    <property type="entry name" value="FPG_cat"/>
</dbReference>
<dbReference type="SMART" id="SM01232">
    <property type="entry name" value="H2TH"/>
    <property type="match status" value="1"/>
</dbReference>
<keyword evidence="13" id="KW-1185">Reference proteome</keyword>
<comment type="catalytic activity">
    <reaction evidence="1">
        <text>Hydrolysis of DNA containing ring-opened 7-methylguanine residues, releasing 2,6-diamino-4-hydroxy-5-(N-methyl)formamidopyrimidine.</text>
        <dbReference type="EC" id="3.2.2.23"/>
    </reaction>
</comment>
<comment type="caution">
    <text evidence="12">The sequence shown here is derived from an EMBL/GenBank/DDBJ whole genome shotgun (WGS) entry which is preliminary data.</text>
</comment>
<dbReference type="STRING" id="303698.A0A1V6TF18"/>
<dbReference type="GO" id="GO:0008534">
    <property type="term" value="F:oxidized purine nucleobase lesion DNA N-glycosylase activity"/>
    <property type="evidence" value="ECO:0007669"/>
    <property type="project" value="UniProtKB-EC"/>
</dbReference>
<gene>
    <name evidence="12" type="ORF">PENSTE_c007G06662</name>
</gene>
<evidence type="ECO:0000256" key="7">
    <source>
        <dbReference type="ARBA" id="ARBA00023239"/>
    </source>
</evidence>
<evidence type="ECO:0000313" key="13">
    <source>
        <dbReference type="Proteomes" id="UP000191285"/>
    </source>
</evidence>
<dbReference type="GO" id="GO:0005634">
    <property type="term" value="C:nucleus"/>
    <property type="evidence" value="ECO:0007669"/>
    <property type="project" value="TreeGrafter"/>
</dbReference>
<evidence type="ECO:0000256" key="9">
    <source>
        <dbReference type="ARBA" id="ARBA00023295"/>
    </source>
</evidence>
<evidence type="ECO:0000256" key="8">
    <source>
        <dbReference type="ARBA" id="ARBA00023268"/>
    </source>
</evidence>
<organism evidence="12 13">
    <name type="scientific">Penicillium steckii</name>
    <dbReference type="NCBI Taxonomy" id="303698"/>
    <lineage>
        <taxon>Eukaryota</taxon>
        <taxon>Fungi</taxon>
        <taxon>Dikarya</taxon>
        <taxon>Ascomycota</taxon>
        <taxon>Pezizomycotina</taxon>
        <taxon>Eurotiomycetes</taxon>
        <taxon>Eurotiomycetidae</taxon>
        <taxon>Eurotiales</taxon>
        <taxon>Aspergillaceae</taxon>
        <taxon>Penicillium</taxon>
    </lineage>
</organism>
<dbReference type="Proteomes" id="UP000191285">
    <property type="component" value="Unassembled WGS sequence"/>
</dbReference>
<dbReference type="PANTHER" id="PTHR22993">
    <property type="entry name" value="FORMAMIDOPYRIMIDINE-DNA GLYCOSYLASE"/>
    <property type="match status" value="1"/>
</dbReference>
<accession>A0A1V6TF18</accession>
<evidence type="ECO:0000256" key="10">
    <source>
        <dbReference type="SAM" id="MobiDB-lite"/>
    </source>
</evidence>
<keyword evidence="4" id="KW-0378">Hydrolase</keyword>
<dbReference type="InterPro" id="IPR010979">
    <property type="entry name" value="Ribosomal_uS13-like_H2TH"/>
</dbReference>
<dbReference type="CDD" id="cd08972">
    <property type="entry name" value="PF_Nei_N"/>
    <property type="match status" value="1"/>
</dbReference>
<evidence type="ECO:0000256" key="2">
    <source>
        <dbReference type="ARBA" id="ARBA00009409"/>
    </source>
</evidence>
<feature type="domain" description="Formamidopyrimidine-DNA glycosylase catalytic" evidence="11">
    <location>
        <begin position="2"/>
        <end position="132"/>
    </location>
</feature>
<sequence>MPELAEVARIVHFIRQHLVGKTLSKVQAQHDDIIYGKVGTSAVEFQKAMQGKKVTGAGQQGKYFWITMSSPPHAVMHFGMAGWMKIKGADTFYYRSDKPTDQEWPPKYWKFLLETNDEPKTEAAFVDARRLSRIRLVDCPAEEIRQHTPLKENGPDPVMDKDIVTETWLAEKLKSKRVPIKALLLDQANISGIGNWMGDEILYHAKIHPEQYSNTLSSDQVKELNAAIHYVCTIAMETLADSEKFPEHWLFKHRWGKGKKNQSSALPNGDKITFITVGGRTSAVVPAVQKKSGTATKDTDDDIPNGNSNASKRKRGLKQEEDSETEKPQPETKARGPKRQSTSAVKKEDDDEKTDNTKSLGRRRSTRSKK</sequence>
<proteinExistence type="inferred from homology"/>
<dbReference type="EMBL" id="MLKD01000007">
    <property type="protein sequence ID" value="OQE24654.1"/>
    <property type="molecule type" value="Genomic_DNA"/>
</dbReference>
<keyword evidence="7" id="KW-0456">Lyase</keyword>
<dbReference type="SUPFAM" id="SSF46946">
    <property type="entry name" value="S13-like H2TH domain"/>
    <property type="match status" value="1"/>
</dbReference>
<evidence type="ECO:0000313" key="12">
    <source>
        <dbReference type="EMBL" id="OQE24654.1"/>
    </source>
</evidence>
<evidence type="ECO:0000259" key="11">
    <source>
        <dbReference type="PROSITE" id="PS51068"/>
    </source>
</evidence>
<evidence type="ECO:0000256" key="6">
    <source>
        <dbReference type="ARBA" id="ARBA00023204"/>
    </source>
</evidence>
<dbReference type="GO" id="GO:0016829">
    <property type="term" value="F:lyase activity"/>
    <property type="evidence" value="ECO:0007669"/>
    <property type="project" value="UniProtKB-KW"/>
</dbReference>
<dbReference type="GO" id="GO:0006284">
    <property type="term" value="P:base-excision repair"/>
    <property type="evidence" value="ECO:0007669"/>
    <property type="project" value="InterPro"/>
</dbReference>
<dbReference type="FunFam" id="3.20.190.10:FF:000004">
    <property type="entry name" value="Putative Formamidopyrimidine-DNA glycosylase"/>
    <property type="match status" value="1"/>
</dbReference>
<dbReference type="GO" id="GO:0003906">
    <property type="term" value="F:DNA-(apurinic or apyrimidinic site) endonuclease activity"/>
    <property type="evidence" value="ECO:0007669"/>
    <property type="project" value="InterPro"/>
</dbReference>
<dbReference type="Pfam" id="PF06831">
    <property type="entry name" value="H2TH"/>
    <property type="match status" value="1"/>
</dbReference>
<reference evidence="13" key="1">
    <citation type="journal article" date="2017" name="Nat. Microbiol.">
        <title>Global analysis of biosynthetic gene clusters reveals vast potential of secondary metabolite production in Penicillium species.</title>
        <authorList>
            <person name="Nielsen J.C."/>
            <person name="Grijseels S."/>
            <person name="Prigent S."/>
            <person name="Ji B."/>
            <person name="Dainat J."/>
            <person name="Nielsen K.F."/>
            <person name="Frisvad J.C."/>
            <person name="Workman M."/>
            <person name="Nielsen J."/>
        </authorList>
    </citation>
    <scope>NUCLEOTIDE SEQUENCE [LARGE SCALE GENOMIC DNA]</scope>
    <source>
        <strain evidence="13">IBT 24891</strain>
    </source>
</reference>
<keyword evidence="5" id="KW-0238">DNA-binding</keyword>
<dbReference type="InterPro" id="IPR035937">
    <property type="entry name" value="FPG_N"/>
</dbReference>
<evidence type="ECO:0000256" key="5">
    <source>
        <dbReference type="ARBA" id="ARBA00023125"/>
    </source>
</evidence>
<evidence type="ECO:0000256" key="3">
    <source>
        <dbReference type="ARBA" id="ARBA00022763"/>
    </source>
</evidence>
<dbReference type="PROSITE" id="PS51068">
    <property type="entry name" value="FPG_CAT"/>
    <property type="match status" value="1"/>
</dbReference>
<dbReference type="PANTHER" id="PTHR22993:SF9">
    <property type="entry name" value="FORMAMIDOPYRIMIDINE-DNA GLYCOSYLASE"/>
    <property type="match status" value="1"/>
</dbReference>
<dbReference type="Pfam" id="PF01149">
    <property type="entry name" value="Fapy_DNA_glyco"/>
    <property type="match status" value="1"/>
</dbReference>
<dbReference type="OrthoDB" id="444592at2759"/>
<name>A0A1V6TF18_9EURO</name>
<dbReference type="AlphaFoldDB" id="A0A1V6TF18"/>
<dbReference type="GO" id="GO:0008270">
    <property type="term" value="F:zinc ion binding"/>
    <property type="evidence" value="ECO:0007669"/>
    <property type="project" value="InterPro"/>
</dbReference>
<dbReference type="FunFam" id="1.10.8.50:FF:000009">
    <property type="entry name" value="Formamidopyrimidine-DNA glycosylase"/>
    <property type="match status" value="1"/>
</dbReference>
<protein>
    <recommendedName>
        <fullName evidence="11">Formamidopyrimidine-DNA glycosylase catalytic domain-containing protein</fullName>
    </recommendedName>
</protein>
<dbReference type="GO" id="GO:0003684">
    <property type="term" value="F:damaged DNA binding"/>
    <property type="evidence" value="ECO:0007669"/>
    <property type="project" value="InterPro"/>
</dbReference>
<dbReference type="SUPFAM" id="SSF81624">
    <property type="entry name" value="N-terminal domain of MutM-like DNA repair proteins"/>
    <property type="match status" value="1"/>
</dbReference>
<dbReference type="Gene3D" id="3.20.190.10">
    <property type="entry name" value="MutM-like, N-terminal"/>
    <property type="match status" value="1"/>
</dbReference>
<comment type="similarity">
    <text evidence="2">Belongs to the FPG family.</text>
</comment>